<proteinExistence type="predicted"/>
<feature type="chain" id="PRO_5015711629" description="DUF1496 domain-containing protein" evidence="1">
    <location>
        <begin position="21"/>
        <end position="71"/>
    </location>
</feature>
<dbReference type="EMBL" id="PYMH01000001">
    <property type="protein sequence ID" value="PSU35773.1"/>
    <property type="molecule type" value="Genomic_DNA"/>
</dbReference>
<sequence>MKWLISMSVALFIAVPSAMAVQDSSPSLKEIQQPCKLKQVTHRCEVVTEKQTVKGICIDAKWYGLICSERK</sequence>
<organism evidence="2 3">
    <name type="scientific">Photobacterium lutimaris</name>
    <dbReference type="NCBI Taxonomy" id="388278"/>
    <lineage>
        <taxon>Bacteria</taxon>
        <taxon>Pseudomonadati</taxon>
        <taxon>Pseudomonadota</taxon>
        <taxon>Gammaproteobacteria</taxon>
        <taxon>Vibrionales</taxon>
        <taxon>Vibrionaceae</taxon>
        <taxon>Photobacterium</taxon>
    </lineage>
</organism>
<gene>
    <name evidence="2" type="ORF">C9I99_01780</name>
</gene>
<dbReference type="AlphaFoldDB" id="A0A2T3J3E1"/>
<feature type="signal peptide" evidence="1">
    <location>
        <begin position="1"/>
        <end position="20"/>
    </location>
</feature>
<dbReference type="RefSeq" id="WP_107347128.1">
    <property type="nucleotide sequence ID" value="NZ_PYMH01000001.1"/>
</dbReference>
<keyword evidence="1" id="KW-0732">Signal</keyword>
<name>A0A2T3J3E1_9GAMM</name>
<evidence type="ECO:0000313" key="3">
    <source>
        <dbReference type="Proteomes" id="UP000241222"/>
    </source>
</evidence>
<dbReference type="OrthoDB" id="5886855at2"/>
<evidence type="ECO:0008006" key="4">
    <source>
        <dbReference type="Google" id="ProtNLM"/>
    </source>
</evidence>
<keyword evidence="3" id="KW-1185">Reference proteome</keyword>
<dbReference type="Proteomes" id="UP000241222">
    <property type="component" value="Unassembled WGS sequence"/>
</dbReference>
<comment type="caution">
    <text evidence="2">The sequence shown here is derived from an EMBL/GenBank/DDBJ whole genome shotgun (WGS) entry which is preliminary data.</text>
</comment>
<reference evidence="2 3" key="1">
    <citation type="submission" date="2018-03" db="EMBL/GenBank/DDBJ databases">
        <title>Whole genome sequencing of Histamine producing bacteria.</title>
        <authorList>
            <person name="Butler K."/>
        </authorList>
    </citation>
    <scope>NUCLEOTIDE SEQUENCE [LARGE SCALE GENOMIC DNA]</scope>
    <source>
        <strain evidence="2 3">JCM 13586</strain>
    </source>
</reference>
<protein>
    <recommendedName>
        <fullName evidence="4">DUF1496 domain-containing protein</fullName>
    </recommendedName>
</protein>
<evidence type="ECO:0000256" key="1">
    <source>
        <dbReference type="SAM" id="SignalP"/>
    </source>
</evidence>
<evidence type="ECO:0000313" key="2">
    <source>
        <dbReference type="EMBL" id="PSU35773.1"/>
    </source>
</evidence>
<accession>A0A2T3J3E1</accession>